<feature type="transmembrane region" description="Helical" evidence="9">
    <location>
        <begin position="263"/>
        <end position="282"/>
    </location>
</feature>
<evidence type="ECO:0000256" key="2">
    <source>
        <dbReference type="ARBA" id="ARBA00009773"/>
    </source>
</evidence>
<sequence length="442" mass="46770">MRLTRPWEWSLLKRGRKPRGEPAEPTAPEPAAPEPADQPEAGAAAEPAAPEPDRLLVRMGNMAWRLLLIGIVVAFVVYGLVYIRIVTIPVILAVFVTAMLMPPTNWMRRKGLGRGSSTALVCVGALIVLSGVITLVVQPAVSGLSGLAESVQQAVDDLPSYLQTFGLDPNLASTILDAVERELRSRMQENWSQWVSQAWVAGTTALEILLGLILIVVLTVYFVHSGDLLMQWVRSLFPRESRASIKAASEIAYGVMGRYVRGVALVGLIDAVGIGLFLVFLIDPGLAIPLIVLTFIGAFLPVIGAFITGLLAAMVALVTEGWLIAVLVVVIVVVVQQLESHVFAPRVYGKALELPSAVVLLVITVGGIIGNIAGMFLGTPVAAVLAALLRNRPLAQAAETGDYRTPGGTPGEVFSRSEPDPAVPGGSARSAGEDAPRPAGEA</sequence>
<evidence type="ECO:0000256" key="6">
    <source>
        <dbReference type="ARBA" id="ARBA00022989"/>
    </source>
</evidence>
<dbReference type="Pfam" id="PF01594">
    <property type="entry name" value="AI-2E_transport"/>
    <property type="match status" value="1"/>
</dbReference>
<evidence type="ECO:0000256" key="1">
    <source>
        <dbReference type="ARBA" id="ARBA00004651"/>
    </source>
</evidence>
<keyword evidence="4" id="KW-1003">Cell membrane</keyword>
<feature type="transmembrane region" description="Helical" evidence="9">
    <location>
        <begin position="198"/>
        <end position="223"/>
    </location>
</feature>
<keyword evidence="6 9" id="KW-1133">Transmembrane helix</keyword>
<keyword evidence="11" id="KW-1185">Reference proteome</keyword>
<feature type="region of interest" description="Disordered" evidence="8">
    <location>
        <begin position="1"/>
        <end position="47"/>
    </location>
</feature>
<evidence type="ECO:0000313" key="10">
    <source>
        <dbReference type="EMBL" id="MFD0800768.1"/>
    </source>
</evidence>
<feature type="transmembrane region" description="Helical" evidence="9">
    <location>
        <begin position="358"/>
        <end position="389"/>
    </location>
</feature>
<name>A0ABW3BBZ3_9ACTN</name>
<comment type="caution">
    <text evidence="10">The sequence shown here is derived from an EMBL/GenBank/DDBJ whole genome shotgun (WGS) entry which is preliminary data.</text>
</comment>
<dbReference type="InterPro" id="IPR002549">
    <property type="entry name" value="AI-2E-like"/>
</dbReference>
<feature type="non-terminal residue" evidence="10">
    <location>
        <position position="442"/>
    </location>
</feature>
<reference evidence="11" key="1">
    <citation type="journal article" date="2019" name="Int. J. Syst. Evol. Microbiol.">
        <title>The Global Catalogue of Microorganisms (GCM) 10K type strain sequencing project: providing services to taxonomists for standard genome sequencing and annotation.</title>
        <authorList>
            <consortium name="The Broad Institute Genomics Platform"/>
            <consortium name="The Broad Institute Genome Sequencing Center for Infectious Disease"/>
            <person name="Wu L."/>
            <person name="Ma J."/>
        </authorList>
    </citation>
    <scope>NUCLEOTIDE SEQUENCE [LARGE SCALE GENOMIC DNA]</scope>
    <source>
        <strain evidence="11">CCUG 63369</strain>
    </source>
</reference>
<dbReference type="EMBL" id="JBHTHR010000096">
    <property type="protein sequence ID" value="MFD0800768.1"/>
    <property type="molecule type" value="Genomic_DNA"/>
</dbReference>
<feature type="transmembrane region" description="Helical" evidence="9">
    <location>
        <begin position="321"/>
        <end position="338"/>
    </location>
</feature>
<accession>A0ABW3BBZ3</accession>
<feature type="compositionally biased region" description="Low complexity" evidence="8">
    <location>
        <begin position="34"/>
        <end position="47"/>
    </location>
</feature>
<dbReference type="PANTHER" id="PTHR21716:SF53">
    <property type="entry name" value="PERMEASE PERM-RELATED"/>
    <property type="match status" value="1"/>
</dbReference>
<organism evidence="10 11">
    <name type="scientific">Streptomonospora algeriensis</name>
    <dbReference type="NCBI Taxonomy" id="995084"/>
    <lineage>
        <taxon>Bacteria</taxon>
        <taxon>Bacillati</taxon>
        <taxon>Actinomycetota</taxon>
        <taxon>Actinomycetes</taxon>
        <taxon>Streptosporangiales</taxon>
        <taxon>Nocardiopsidaceae</taxon>
        <taxon>Streptomonospora</taxon>
    </lineage>
</organism>
<evidence type="ECO:0000256" key="5">
    <source>
        <dbReference type="ARBA" id="ARBA00022692"/>
    </source>
</evidence>
<evidence type="ECO:0000256" key="4">
    <source>
        <dbReference type="ARBA" id="ARBA00022475"/>
    </source>
</evidence>
<gene>
    <name evidence="10" type="ORF">ACFQZU_05470</name>
</gene>
<evidence type="ECO:0000256" key="8">
    <source>
        <dbReference type="SAM" id="MobiDB-lite"/>
    </source>
</evidence>
<evidence type="ECO:0000256" key="7">
    <source>
        <dbReference type="ARBA" id="ARBA00023136"/>
    </source>
</evidence>
<keyword evidence="7 9" id="KW-0472">Membrane</keyword>
<feature type="region of interest" description="Disordered" evidence="8">
    <location>
        <begin position="399"/>
        <end position="442"/>
    </location>
</feature>
<protein>
    <submittedName>
        <fullName evidence="10">AI-2E family transporter</fullName>
    </submittedName>
</protein>
<dbReference type="PANTHER" id="PTHR21716">
    <property type="entry name" value="TRANSMEMBRANE PROTEIN"/>
    <property type="match status" value="1"/>
</dbReference>
<evidence type="ECO:0000313" key="11">
    <source>
        <dbReference type="Proteomes" id="UP001596956"/>
    </source>
</evidence>
<comment type="subcellular location">
    <subcellularLocation>
        <location evidence="1">Cell membrane</location>
        <topology evidence="1">Multi-pass membrane protein</topology>
    </subcellularLocation>
</comment>
<evidence type="ECO:0000256" key="9">
    <source>
        <dbReference type="SAM" id="Phobius"/>
    </source>
</evidence>
<feature type="transmembrane region" description="Helical" evidence="9">
    <location>
        <begin position="288"/>
        <end position="314"/>
    </location>
</feature>
<evidence type="ECO:0000256" key="3">
    <source>
        <dbReference type="ARBA" id="ARBA00022448"/>
    </source>
</evidence>
<keyword evidence="5 9" id="KW-0812">Transmembrane</keyword>
<keyword evidence="3" id="KW-0813">Transport</keyword>
<feature type="transmembrane region" description="Helical" evidence="9">
    <location>
        <begin position="87"/>
        <end position="106"/>
    </location>
</feature>
<feature type="transmembrane region" description="Helical" evidence="9">
    <location>
        <begin position="62"/>
        <end position="81"/>
    </location>
</feature>
<feature type="transmembrane region" description="Helical" evidence="9">
    <location>
        <begin position="118"/>
        <end position="137"/>
    </location>
</feature>
<proteinExistence type="inferred from homology"/>
<comment type="similarity">
    <text evidence="2">Belongs to the autoinducer-2 exporter (AI-2E) (TC 2.A.86) family.</text>
</comment>
<dbReference type="Proteomes" id="UP001596956">
    <property type="component" value="Unassembled WGS sequence"/>
</dbReference>